<gene>
    <name evidence="3" type="ORF">SSP24_03570</name>
</gene>
<evidence type="ECO:0000259" key="2">
    <source>
        <dbReference type="Pfam" id="PF00582"/>
    </source>
</evidence>
<dbReference type="InterPro" id="IPR006016">
    <property type="entry name" value="UspA"/>
</dbReference>
<sequence>MTGLVVGVDGSPAGTTAARWAAHEAEVRHVPVHLLHSWTTQPPNVPVADQARSKRRYGQEVLLRTASDLRHHHGHLTLTTELVSATAAQALLDRSTDADLLVLGSRGHGSVASFLLGSTALHVLGLTRCPAVVVRADDATVEADWDHLGTAGRNEIVVGVREPGPAADPLLEFAFTTADAHGLLVRAITAVPPRSGPCNGKDQRARLEATLTPWQEKFPEVAVVQHVTAGPAAEVLPSSCTHSRLLIVGRRPHPPRGVWKLGPVTHAALRHVACPVAVVPQFPVGNLAG</sequence>
<dbReference type="SUPFAM" id="SSF52402">
    <property type="entry name" value="Adenine nucleotide alpha hydrolases-like"/>
    <property type="match status" value="2"/>
</dbReference>
<dbReference type="PANTHER" id="PTHR46268:SF6">
    <property type="entry name" value="UNIVERSAL STRESS PROTEIN UP12"/>
    <property type="match status" value="1"/>
</dbReference>
<accession>A0A4Y3V633</accession>
<keyword evidence="4" id="KW-1185">Reference proteome</keyword>
<dbReference type="AlphaFoldDB" id="A0A4Y3V633"/>
<comment type="caution">
    <text evidence="3">The sequence shown here is derived from an EMBL/GenBank/DDBJ whole genome shotgun (WGS) entry which is preliminary data.</text>
</comment>
<protein>
    <submittedName>
        <fullName evidence="3">Universal stress protein</fullName>
    </submittedName>
</protein>
<dbReference type="PANTHER" id="PTHR46268">
    <property type="entry name" value="STRESS RESPONSE PROTEIN NHAX"/>
    <property type="match status" value="1"/>
</dbReference>
<dbReference type="Pfam" id="PF00582">
    <property type="entry name" value="Usp"/>
    <property type="match status" value="2"/>
</dbReference>
<proteinExistence type="inferred from homology"/>
<dbReference type="RefSeq" id="WP_141306838.1">
    <property type="nucleotide sequence ID" value="NZ_BJND01000004.1"/>
</dbReference>
<evidence type="ECO:0000313" key="3">
    <source>
        <dbReference type="EMBL" id="GEC02702.1"/>
    </source>
</evidence>
<dbReference type="Proteomes" id="UP000317881">
    <property type="component" value="Unassembled WGS sequence"/>
</dbReference>
<dbReference type="EMBL" id="BJND01000004">
    <property type="protein sequence ID" value="GEC02702.1"/>
    <property type="molecule type" value="Genomic_DNA"/>
</dbReference>
<dbReference type="OrthoDB" id="4867015at2"/>
<dbReference type="PRINTS" id="PR01438">
    <property type="entry name" value="UNVRSLSTRESS"/>
</dbReference>
<dbReference type="InterPro" id="IPR014729">
    <property type="entry name" value="Rossmann-like_a/b/a_fold"/>
</dbReference>
<evidence type="ECO:0000313" key="4">
    <source>
        <dbReference type="Proteomes" id="UP000317881"/>
    </source>
</evidence>
<feature type="domain" description="UspA" evidence="2">
    <location>
        <begin position="4"/>
        <end position="135"/>
    </location>
</feature>
<organism evidence="3 4">
    <name type="scientific">Streptomyces spinoverrucosus</name>
    <dbReference type="NCBI Taxonomy" id="284043"/>
    <lineage>
        <taxon>Bacteria</taxon>
        <taxon>Bacillati</taxon>
        <taxon>Actinomycetota</taxon>
        <taxon>Actinomycetes</taxon>
        <taxon>Kitasatosporales</taxon>
        <taxon>Streptomycetaceae</taxon>
        <taxon>Streptomyces</taxon>
    </lineage>
</organism>
<comment type="similarity">
    <text evidence="1">Belongs to the universal stress protein A family.</text>
</comment>
<reference evidence="3 4" key="1">
    <citation type="submission" date="2019-06" db="EMBL/GenBank/DDBJ databases">
        <title>Whole genome shotgun sequence of Streptomyces spinoverrucosus NBRC 14228.</title>
        <authorList>
            <person name="Hosoyama A."/>
            <person name="Uohara A."/>
            <person name="Ohji S."/>
            <person name="Ichikawa N."/>
        </authorList>
    </citation>
    <scope>NUCLEOTIDE SEQUENCE [LARGE SCALE GENOMIC DNA]</scope>
    <source>
        <strain evidence="3 4">NBRC 14228</strain>
    </source>
</reference>
<name>A0A4Y3V633_9ACTN</name>
<feature type="domain" description="UspA" evidence="2">
    <location>
        <begin position="155"/>
        <end position="280"/>
    </location>
</feature>
<evidence type="ECO:0000256" key="1">
    <source>
        <dbReference type="ARBA" id="ARBA00008791"/>
    </source>
</evidence>
<dbReference type="Gene3D" id="3.40.50.620">
    <property type="entry name" value="HUPs"/>
    <property type="match status" value="2"/>
</dbReference>
<dbReference type="InterPro" id="IPR006015">
    <property type="entry name" value="Universal_stress_UspA"/>
</dbReference>